<dbReference type="HOGENOM" id="CLU_726817_0_0_1"/>
<name>T1IR93_STRMM</name>
<dbReference type="InterPro" id="IPR001611">
    <property type="entry name" value="Leu-rich_rpt"/>
</dbReference>
<dbReference type="Pfam" id="PF13516">
    <property type="entry name" value="LRR_6"/>
    <property type="match status" value="2"/>
</dbReference>
<reference evidence="1" key="2">
    <citation type="submission" date="2015-02" db="UniProtKB">
        <authorList>
            <consortium name="EnsemblMetazoa"/>
        </authorList>
    </citation>
    <scope>IDENTIFICATION</scope>
</reference>
<evidence type="ECO:0000313" key="1">
    <source>
        <dbReference type="EnsemblMetazoa" id="SMAR003579-PA"/>
    </source>
</evidence>
<evidence type="ECO:0008006" key="3">
    <source>
        <dbReference type="Google" id="ProtNLM"/>
    </source>
</evidence>
<dbReference type="Proteomes" id="UP000014500">
    <property type="component" value="Unassembled WGS sequence"/>
</dbReference>
<proteinExistence type="predicted"/>
<evidence type="ECO:0000313" key="2">
    <source>
        <dbReference type="Proteomes" id="UP000014500"/>
    </source>
</evidence>
<protein>
    <recommendedName>
        <fullName evidence="3">F-box domain-containing protein</fullName>
    </recommendedName>
</protein>
<accession>T1IR93</accession>
<dbReference type="EMBL" id="JH431339">
    <property type="status" value="NOT_ANNOTATED_CDS"/>
    <property type="molecule type" value="Genomic_DNA"/>
</dbReference>
<dbReference type="PANTHER" id="PTHR13318:SF95">
    <property type="entry name" value="F-BOX PROTEIN YLR352W"/>
    <property type="match status" value="1"/>
</dbReference>
<organism evidence="1 2">
    <name type="scientific">Strigamia maritima</name>
    <name type="common">European centipede</name>
    <name type="synonym">Geophilus maritimus</name>
    <dbReference type="NCBI Taxonomy" id="126957"/>
    <lineage>
        <taxon>Eukaryota</taxon>
        <taxon>Metazoa</taxon>
        <taxon>Ecdysozoa</taxon>
        <taxon>Arthropoda</taxon>
        <taxon>Myriapoda</taxon>
        <taxon>Chilopoda</taxon>
        <taxon>Pleurostigmophora</taxon>
        <taxon>Geophilomorpha</taxon>
        <taxon>Linotaeniidae</taxon>
        <taxon>Strigamia</taxon>
    </lineage>
</organism>
<dbReference type="SUPFAM" id="SSF52047">
    <property type="entry name" value="RNI-like"/>
    <property type="match status" value="1"/>
</dbReference>
<dbReference type="PANTHER" id="PTHR13318">
    <property type="entry name" value="PARTNER OF PAIRED, ISOFORM B-RELATED"/>
    <property type="match status" value="1"/>
</dbReference>
<dbReference type="PhylomeDB" id="T1IR93"/>
<keyword evidence="2" id="KW-1185">Reference proteome</keyword>
<sequence length="381" mass="43995">MPYLKSPLSLDELSTNIVINLIMNCEQVQRQLRNLPVTLIQHLYQRLCQLKRANLYSNIFIRRETKSIRDLNLFDLPMEPLLDKIGQVCKNLTDLSFNPYKLPRGVVLDIPPASMIKLLDRVPQLRSLDLCHYKQCTNEVLAEIGRKCPQLRVLSIVFCVNVTDVGLRSLSYCKKLESLNFAMTNVTAEGAFYIFKQLPSLKVFKTSLWDDVFQMLREEFYSNTTLQTYSIVETCERVGNNDDLTILTTIFPNLCSLTVWNSNVVLKRNLTQQLTNLRLYYVGLADIEFIDHQCPALKSLSLDSCDISNTPYLQESAEYFPFMNLEELSILCRNDTDIVVNEFLLLLVKCKNLKRLRLSCCQLFTDNLITDIVRLNGFENL</sequence>
<dbReference type="AlphaFoldDB" id="T1IR93"/>
<dbReference type="STRING" id="126957.T1IR93"/>
<reference evidence="2" key="1">
    <citation type="submission" date="2011-05" db="EMBL/GenBank/DDBJ databases">
        <authorList>
            <person name="Richards S.R."/>
            <person name="Qu J."/>
            <person name="Jiang H."/>
            <person name="Jhangiani S.N."/>
            <person name="Agravi P."/>
            <person name="Goodspeed R."/>
            <person name="Gross S."/>
            <person name="Mandapat C."/>
            <person name="Jackson L."/>
            <person name="Mathew T."/>
            <person name="Pu L."/>
            <person name="Thornton R."/>
            <person name="Saada N."/>
            <person name="Wilczek-Boney K.B."/>
            <person name="Lee S."/>
            <person name="Kovar C."/>
            <person name="Wu Y."/>
            <person name="Scherer S.E."/>
            <person name="Worley K.C."/>
            <person name="Muzny D.M."/>
            <person name="Gibbs R."/>
        </authorList>
    </citation>
    <scope>NUCLEOTIDE SEQUENCE</scope>
    <source>
        <strain evidence="2">Brora</strain>
    </source>
</reference>
<dbReference type="InterPro" id="IPR032675">
    <property type="entry name" value="LRR_dom_sf"/>
</dbReference>
<dbReference type="Gene3D" id="3.80.10.10">
    <property type="entry name" value="Ribonuclease Inhibitor"/>
    <property type="match status" value="2"/>
</dbReference>
<dbReference type="SMART" id="SM00367">
    <property type="entry name" value="LRR_CC"/>
    <property type="match status" value="4"/>
</dbReference>
<dbReference type="GO" id="GO:0031146">
    <property type="term" value="P:SCF-dependent proteasomal ubiquitin-dependent protein catabolic process"/>
    <property type="evidence" value="ECO:0007669"/>
    <property type="project" value="TreeGrafter"/>
</dbReference>
<dbReference type="InterPro" id="IPR006553">
    <property type="entry name" value="Leu-rich_rpt_Cys-con_subtyp"/>
</dbReference>
<dbReference type="GO" id="GO:0019005">
    <property type="term" value="C:SCF ubiquitin ligase complex"/>
    <property type="evidence" value="ECO:0007669"/>
    <property type="project" value="TreeGrafter"/>
</dbReference>
<dbReference type="EnsemblMetazoa" id="SMAR003579-RA">
    <property type="protein sequence ID" value="SMAR003579-PA"/>
    <property type="gene ID" value="SMAR003579"/>
</dbReference>